<dbReference type="GeneID" id="9828406"/>
<dbReference type="InterPro" id="IPR016187">
    <property type="entry name" value="CTDL_fold"/>
</dbReference>
<dbReference type="PROSITE" id="PS50041">
    <property type="entry name" value="C_TYPE_LECTIN_2"/>
    <property type="match status" value="1"/>
</dbReference>
<dbReference type="InterPro" id="IPR050111">
    <property type="entry name" value="C-type_lectin/snaclec_domain"/>
</dbReference>
<dbReference type="InterPro" id="IPR016186">
    <property type="entry name" value="C-type_lectin-like/link_sf"/>
</dbReference>
<reference evidence="3 4" key="1">
    <citation type="submission" date="2019-12" db="EMBL/GenBank/DDBJ databases">
        <title>Chromosome-level assembly of the Caenorhabditis remanei genome.</title>
        <authorList>
            <person name="Teterina A.A."/>
            <person name="Willis J.H."/>
            <person name="Phillips P.C."/>
        </authorList>
    </citation>
    <scope>NUCLEOTIDE SEQUENCE [LARGE SCALE GENOMIC DNA]</scope>
    <source>
        <strain evidence="3 4">PX506</strain>
        <tissue evidence="3">Whole organism</tissue>
    </source>
</reference>
<dbReference type="SMART" id="SM00034">
    <property type="entry name" value="CLECT"/>
    <property type="match status" value="1"/>
</dbReference>
<dbReference type="AlphaFoldDB" id="A0A6A5GSE4"/>
<dbReference type="PANTHER" id="PTHR22803">
    <property type="entry name" value="MANNOSE, PHOSPHOLIPASE, LECTIN RECEPTOR RELATED"/>
    <property type="match status" value="1"/>
</dbReference>
<sequence length="176" mass="20385">MKTALILAVSLVFCHLIPSDGGQCQMGWSPLYPYCYKAFHQRAIFGEAEGICTANSAHLVSIHSLEENDHVKMLTKTGHLPVSYWENYIRIGLFYNTATNLWAWTDGSPTSYLNWAPRAPEYMYNMQYHAALMPDRSYNDSDYNKEGGQWYNIQNWPTRAFVCKKLNYEHKNNNKI</sequence>
<evidence type="ECO:0000259" key="2">
    <source>
        <dbReference type="PROSITE" id="PS50041"/>
    </source>
</evidence>
<dbReference type="SUPFAM" id="SSF56436">
    <property type="entry name" value="C-type lectin-like"/>
    <property type="match status" value="1"/>
</dbReference>
<dbReference type="Pfam" id="PF00059">
    <property type="entry name" value="Lectin_C"/>
    <property type="match status" value="1"/>
</dbReference>
<dbReference type="CDD" id="cd00037">
    <property type="entry name" value="CLECT"/>
    <property type="match status" value="1"/>
</dbReference>
<proteinExistence type="predicted"/>
<evidence type="ECO:0000313" key="4">
    <source>
        <dbReference type="Proteomes" id="UP000483820"/>
    </source>
</evidence>
<evidence type="ECO:0000313" key="3">
    <source>
        <dbReference type="EMBL" id="KAF1757574.1"/>
    </source>
</evidence>
<protein>
    <recommendedName>
        <fullName evidence="2">C-type lectin domain-containing protein</fullName>
    </recommendedName>
</protein>
<feature type="signal peptide" evidence="1">
    <location>
        <begin position="1"/>
        <end position="21"/>
    </location>
</feature>
<dbReference type="CTD" id="9828406"/>
<accession>A0A6A5GSE4</accession>
<dbReference type="RefSeq" id="XP_003108047.2">
    <property type="nucleotide sequence ID" value="XM_003107999.2"/>
</dbReference>
<feature type="domain" description="C-type lectin" evidence="2">
    <location>
        <begin position="31"/>
        <end position="164"/>
    </location>
</feature>
<keyword evidence="1" id="KW-0732">Signal</keyword>
<dbReference type="Gene3D" id="3.10.100.10">
    <property type="entry name" value="Mannose-Binding Protein A, subunit A"/>
    <property type="match status" value="1"/>
</dbReference>
<dbReference type="KEGG" id="crq:GCK72_014030"/>
<dbReference type="InterPro" id="IPR001304">
    <property type="entry name" value="C-type_lectin-like"/>
</dbReference>
<feature type="chain" id="PRO_5025535357" description="C-type lectin domain-containing protein" evidence="1">
    <location>
        <begin position="22"/>
        <end position="176"/>
    </location>
</feature>
<dbReference type="Proteomes" id="UP000483820">
    <property type="component" value="Chromosome IV"/>
</dbReference>
<comment type="caution">
    <text evidence="3">The sequence shown here is derived from an EMBL/GenBank/DDBJ whole genome shotgun (WGS) entry which is preliminary data.</text>
</comment>
<name>A0A6A5GSE4_CAERE</name>
<organism evidence="3 4">
    <name type="scientific">Caenorhabditis remanei</name>
    <name type="common">Caenorhabditis vulgaris</name>
    <dbReference type="NCBI Taxonomy" id="31234"/>
    <lineage>
        <taxon>Eukaryota</taxon>
        <taxon>Metazoa</taxon>
        <taxon>Ecdysozoa</taxon>
        <taxon>Nematoda</taxon>
        <taxon>Chromadorea</taxon>
        <taxon>Rhabditida</taxon>
        <taxon>Rhabditina</taxon>
        <taxon>Rhabditomorpha</taxon>
        <taxon>Rhabditoidea</taxon>
        <taxon>Rhabditidae</taxon>
        <taxon>Peloderinae</taxon>
        <taxon>Caenorhabditis</taxon>
    </lineage>
</organism>
<evidence type="ECO:0000256" key="1">
    <source>
        <dbReference type="SAM" id="SignalP"/>
    </source>
</evidence>
<gene>
    <name evidence="3" type="ORF">GCK72_014030</name>
</gene>
<dbReference type="EMBL" id="WUAV01000004">
    <property type="protein sequence ID" value="KAF1757574.1"/>
    <property type="molecule type" value="Genomic_DNA"/>
</dbReference>